<reference evidence="7" key="1">
    <citation type="submission" date="2021-02" db="EMBL/GenBank/DDBJ databases">
        <authorList>
            <person name="Nowell W R."/>
        </authorList>
    </citation>
    <scope>NUCLEOTIDE SEQUENCE</scope>
</reference>
<comment type="subcellular location">
    <subcellularLocation>
        <location evidence="1">Membrane</location>
        <topology evidence="1">Multi-pass membrane protein</topology>
    </subcellularLocation>
</comment>
<dbReference type="GO" id="GO:0005886">
    <property type="term" value="C:plasma membrane"/>
    <property type="evidence" value="ECO:0007669"/>
    <property type="project" value="TreeGrafter"/>
</dbReference>
<evidence type="ECO:0000256" key="4">
    <source>
        <dbReference type="ARBA" id="ARBA00022989"/>
    </source>
</evidence>
<evidence type="ECO:0000256" key="3">
    <source>
        <dbReference type="ARBA" id="ARBA00022692"/>
    </source>
</evidence>
<name>A0A820PUX1_9BILA</name>
<dbReference type="Pfam" id="PF00939">
    <property type="entry name" value="Na_sulph_symp"/>
    <property type="match status" value="1"/>
</dbReference>
<dbReference type="Proteomes" id="UP000663844">
    <property type="component" value="Unassembled WGS sequence"/>
</dbReference>
<keyword evidence="3 6" id="KW-0812">Transmembrane</keyword>
<organism evidence="7 8">
    <name type="scientific">Adineta steineri</name>
    <dbReference type="NCBI Taxonomy" id="433720"/>
    <lineage>
        <taxon>Eukaryota</taxon>
        <taxon>Metazoa</taxon>
        <taxon>Spiralia</taxon>
        <taxon>Gnathifera</taxon>
        <taxon>Rotifera</taxon>
        <taxon>Eurotatoria</taxon>
        <taxon>Bdelloidea</taxon>
        <taxon>Adinetida</taxon>
        <taxon>Adinetidae</taxon>
        <taxon>Adineta</taxon>
    </lineage>
</organism>
<dbReference type="PANTHER" id="PTHR10283:SF82">
    <property type="entry name" value="SOLUTE CARRIER FAMILY 13 MEMBER 2"/>
    <property type="match status" value="1"/>
</dbReference>
<evidence type="ECO:0000256" key="1">
    <source>
        <dbReference type="ARBA" id="ARBA00004141"/>
    </source>
</evidence>
<proteinExistence type="inferred from homology"/>
<accession>A0A820PUX1</accession>
<evidence type="ECO:0000256" key="2">
    <source>
        <dbReference type="ARBA" id="ARBA00006772"/>
    </source>
</evidence>
<dbReference type="GO" id="GO:0005310">
    <property type="term" value="F:dicarboxylic acid transmembrane transporter activity"/>
    <property type="evidence" value="ECO:0007669"/>
    <property type="project" value="UniProtKB-ARBA"/>
</dbReference>
<dbReference type="EMBL" id="CAJOAZ010027302">
    <property type="protein sequence ID" value="CAF4408631.1"/>
    <property type="molecule type" value="Genomic_DNA"/>
</dbReference>
<dbReference type="PANTHER" id="PTHR10283">
    <property type="entry name" value="SOLUTE CARRIER FAMILY 13 MEMBER"/>
    <property type="match status" value="1"/>
</dbReference>
<gene>
    <name evidence="7" type="ORF">OXD698_LOCUS51893</name>
</gene>
<dbReference type="AlphaFoldDB" id="A0A820PUX1"/>
<protein>
    <submittedName>
        <fullName evidence="7">Uncharacterized protein</fullName>
    </submittedName>
</protein>
<dbReference type="InterPro" id="IPR001898">
    <property type="entry name" value="SLC13A/DASS"/>
</dbReference>
<evidence type="ECO:0000256" key="5">
    <source>
        <dbReference type="ARBA" id="ARBA00023136"/>
    </source>
</evidence>
<comment type="caution">
    <text evidence="7">The sequence shown here is derived from an EMBL/GenBank/DDBJ whole genome shotgun (WGS) entry which is preliminary data.</text>
</comment>
<evidence type="ECO:0000313" key="7">
    <source>
        <dbReference type="EMBL" id="CAF4408631.1"/>
    </source>
</evidence>
<dbReference type="GO" id="GO:0015556">
    <property type="term" value="F:C4-dicarboxylate transmembrane transporter activity"/>
    <property type="evidence" value="ECO:0007669"/>
    <property type="project" value="UniProtKB-ARBA"/>
</dbReference>
<feature type="non-terminal residue" evidence="7">
    <location>
        <position position="92"/>
    </location>
</feature>
<keyword evidence="4 6" id="KW-1133">Transmembrane helix</keyword>
<keyword evidence="5 6" id="KW-0472">Membrane</keyword>
<evidence type="ECO:0000313" key="8">
    <source>
        <dbReference type="Proteomes" id="UP000663844"/>
    </source>
</evidence>
<feature type="non-terminal residue" evidence="7">
    <location>
        <position position="1"/>
    </location>
</feature>
<sequence length="92" mass="9913">AHALRFLSGIPRAAVIFLVIIITGFFTEVTSNISTASIFFPILHSVARTSNLHPAYLLLPCTLAVSMAFMLPIATPPNAIIFASGEIRVIDM</sequence>
<feature type="transmembrane region" description="Helical" evidence="6">
    <location>
        <begin position="14"/>
        <end position="43"/>
    </location>
</feature>
<comment type="similarity">
    <text evidence="2">Belongs to the SLC13A/DASS transporter (TC 2.A.47) family. NADC subfamily.</text>
</comment>
<evidence type="ECO:0000256" key="6">
    <source>
        <dbReference type="SAM" id="Phobius"/>
    </source>
</evidence>
<feature type="transmembrane region" description="Helical" evidence="6">
    <location>
        <begin position="55"/>
        <end position="74"/>
    </location>
</feature>